<comment type="caution">
    <text evidence="2">The sequence shown here is derived from an EMBL/GenBank/DDBJ whole genome shotgun (WGS) entry which is preliminary data.</text>
</comment>
<dbReference type="Pfam" id="PF04480">
    <property type="entry name" value="DUF559"/>
    <property type="match status" value="1"/>
</dbReference>
<accession>A0A9W6IPZ8</accession>
<sequence length="109" mass="12896">MTKAELWLWQRLRARQLCGLKFRRQHPIGPYIADFACLQCRLVVELDGASHSTDQEIAHDRRRTAFIERDGWLVLRFWNTDLYDDIDETLNRIAEVASARTSLAQRRPR</sequence>
<dbReference type="AlphaFoldDB" id="A0A9W6IPZ8"/>
<evidence type="ECO:0000313" key="2">
    <source>
        <dbReference type="EMBL" id="GLK53001.1"/>
    </source>
</evidence>
<dbReference type="PANTHER" id="PTHR38590">
    <property type="entry name" value="BLL0828 PROTEIN"/>
    <property type="match status" value="1"/>
</dbReference>
<dbReference type="SUPFAM" id="SSF52980">
    <property type="entry name" value="Restriction endonuclease-like"/>
    <property type="match status" value="1"/>
</dbReference>
<evidence type="ECO:0000259" key="1">
    <source>
        <dbReference type="Pfam" id="PF04480"/>
    </source>
</evidence>
<protein>
    <recommendedName>
        <fullName evidence="1">DUF559 domain-containing protein</fullName>
    </recommendedName>
</protein>
<keyword evidence="3" id="KW-1185">Reference proteome</keyword>
<feature type="domain" description="DUF559" evidence="1">
    <location>
        <begin position="1"/>
        <end position="96"/>
    </location>
</feature>
<gene>
    <name evidence="2" type="ORF">GCM10017621_25090</name>
</gene>
<dbReference type="InterPro" id="IPR011335">
    <property type="entry name" value="Restrct_endonuc-II-like"/>
</dbReference>
<dbReference type="InterPro" id="IPR047216">
    <property type="entry name" value="Endonuclease_DUF559_bact"/>
</dbReference>
<reference evidence="2" key="1">
    <citation type="journal article" date="2014" name="Int. J. Syst. Evol. Microbiol.">
        <title>Complete genome sequence of Corynebacterium casei LMG S-19264T (=DSM 44701T), isolated from a smear-ripened cheese.</title>
        <authorList>
            <consortium name="US DOE Joint Genome Institute (JGI-PGF)"/>
            <person name="Walter F."/>
            <person name="Albersmeier A."/>
            <person name="Kalinowski J."/>
            <person name="Ruckert C."/>
        </authorList>
    </citation>
    <scope>NUCLEOTIDE SEQUENCE</scope>
    <source>
        <strain evidence="2">VKM B-1513</strain>
    </source>
</reference>
<dbReference type="Gene3D" id="3.40.960.10">
    <property type="entry name" value="VSR Endonuclease"/>
    <property type="match status" value="1"/>
</dbReference>
<dbReference type="EMBL" id="BSFE01000007">
    <property type="protein sequence ID" value="GLK53001.1"/>
    <property type="molecule type" value="Genomic_DNA"/>
</dbReference>
<dbReference type="PANTHER" id="PTHR38590:SF1">
    <property type="entry name" value="BLL0828 PROTEIN"/>
    <property type="match status" value="1"/>
</dbReference>
<dbReference type="InterPro" id="IPR007569">
    <property type="entry name" value="DUF559"/>
</dbReference>
<name>A0A9W6IPZ8_9PROT</name>
<organism evidence="2 3">
    <name type="scientific">Maricaulis virginensis</name>
    <dbReference type="NCBI Taxonomy" id="144022"/>
    <lineage>
        <taxon>Bacteria</taxon>
        <taxon>Pseudomonadati</taxon>
        <taxon>Pseudomonadota</taxon>
        <taxon>Alphaproteobacteria</taxon>
        <taxon>Maricaulales</taxon>
        <taxon>Maricaulaceae</taxon>
        <taxon>Maricaulis</taxon>
    </lineage>
</organism>
<evidence type="ECO:0000313" key="3">
    <source>
        <dbReference type="Proteomes" id="UP001143486"/>
    </source>
</evidence>
<reference evidence="2" key="2">
    <citation type="submission" date="2023-01" db="EMBL/GenBank/DDBJ databases">
        <authorList>
            <person name="Sun Q."/>
            <person name="Evtushenko L."/>
        </authorList>
    </citation>
    <scope>NUCLEOTIDE SEQUENCE</scope>
    <source>
        <strain evidence="2">VKM B-1513</strain>
    </source>
</reference>
<dbReference type="CDD" id="cd01038">
    <property type="entry name" value="Endonuclease_DUF559"/>
    <property type="match status" value="1"/>
</dbReference>
<proteinExistence type="predicted"/>
<dbReference type="Proteomes" id="UP001143486">
    <property type="component" value="Unassembled WGS sequence"/>
</dbReference>